<name>A0ABN7P421_TIMPD</name>
<proteinExistence type="predicted"/>
<keyword evidence="2" id="KW-1185">Reference proteome</keyword>
<organism evidence="1 2">
    <name type="scientific">Timema podura</name>
    <name type="common">Walking stick</name>
    <dbReference type="NCBI Taxonomy" id="61482"/>
    <lineage>
        <taxon>Eukaryota</taxon>
        <taxon>Metazoa</taxon>
        <taxon>Ecdysozoa</taxon>
        <taxon>Arthropoda</taxon>
        <taxon>Hexapoda</taxon>
        <taxon>Insecta</taxon>
        <taxon>Pterygota</taxon>
        <taxon>Neoptera</taxon>
        <taxon>Polyneoptera</taxon>
        <taxon>Phasmatodea</taxon>
        <taxon>Timematodea</taxon>
        <taxon>Timematoidea</taxon>
        <taxon>Timematidae</taxon>
        <taxon>Timema</taxon>
    </lineage>
</organism>
<comment type="caution">
    <text evidence="1">The sequence shown here is derived from an EMBL/GenBank/DDBJ whole genome shotgun (WGS) entry which is preliminary data.</text>
</comment>
<evidence type="ECO:0000313" key="1">
    <source>
        <dbReference type="EMBL" id="CAG2062627.1"/>
    </source>
</evidence>
<reference evidence="1" key="1">
    <citation type="submission" date="2021-03" db="EMBL/GenBank/DDBJ databases">
        <authorList>
            <person name="Tran Van P."/>
        </authorList>
    </citation>
    <scope>NUCLEOTIDE SEQUENCE</scope>
</reference>
<dbReference type="InterPro" id="IPR027145">
    <property type="entry name" value="PWP2"/>
</dbReference>
<dbReference type="PANTHER" id="PTHR19858">
    <property type="entry name" value="WD40 REPEAT PROTEIN"/>
    <property type="match status" value="1"/>
</dbReference>
<dbReference type="Proteomes" id="UP001153148">
    <property type="component" value="Unassembled WGS sequence"/>
</dbReference>
<gene>
    <name evidence="1" type="ORF">TPAB3V08_LOCUS9577</name>
</gene>
<dbReference type="EMBL" id="CAJPIN010021360">
    <property type="protein sequence ID" value="CAG2062627.1"/>
    <property type="molecule type" value="Genomic_DNA"/>
</dbReference>
<dbReference type="PANTHER" id="PTHR19858:SF0">
    <property type="entry name" value="PERIODIC TRYPTOPHAN PROTEIN 2 HOMOLOG"/>
    <property type="match status" value="1"/>
</dbReference>
<sequence>MAYSGVGHVFSNLLGTVYRKGDIIFSSDGNSIVSPVGNRITIYDLKK</sequence>
<protein>
    <submittedName>
        <fullName evidence="1">Uncharacterized protein</fullName>
    </submittedName>
</protein>
<accession>A0ABN7P421</accession>
<evidence type="ECO:0000313" key="2">
    <source>
        <dbReference type="Proteomes" id="UP001153148"/>
    </source>
</evidence>